<reference evidence="2 3" key="1">
    <citation type="submission" date="2019-05" db="EMBL/GenBank/DDBJ databases">
        <title>Another draft genome of Portunus trituberculatus and its Hox gene families provides insights of decapod evolution.</title>
        <authorList>
            <person name="Jeong J.-H."/>
            <person name="Song I."/>
            <person name="Kim S."/>
            <person name="Choi T."/>
            <person name="Kim D."/>
            <person name="Ryu S."/>
            <person name="Kim W."/>
        </authorList>
    </citation>
    <scope>NUCLEOTIDE SEQUENCE [LARGE SCALE GENOMIC DNA]</scope>
    <source>
        <tissue evidence="2">Muscle</tissue>
    </source>
</reference>
<comment type="caution">
    <text evidence="2">The sequence shown here is derived from an EMBL/GenBank/DDBJ whole genome shotgun (WGS) entry which is preliminary data.</text>
</comment>
<keyword evidence="1" id="KW-0812">Transmembrane</keyword>
<proteinExistence type="predicted"/>
<dbReference type="Proteomes" id="UP000324222">
    <property type="component" value="Unassembled WGS sequence"/>
</dbReference>
<sequence>MTVTFHLWEVQCFMSVQRGPVGYSYSLAVLFLLSLFLLSLGCFQVFRGQHHDDPCFPWGCSYLSTLIPSYLAMAWNQPQHTSQQHHPNCPSHSDHITRCFLHFPLLHSPHTSPSYSV</sequence>
<keyword evidence="3" id="KW-1185">Reference proteome</keyword>
<dbReference type="EMBL" id="VSRR010000226">
    <property type="protein sequence ID" value="MPC12626.1"/>
    <property type="molecule type" value="Genomic_DNA"/>
</dbReference>
<organism evidence="2 3">
    <name type="scientific">Portunus trituberculatus</name>
    <name type="common">Swimming crab</name>
    <name type="synonym">Neptunus trituberculatus</name>
    <dbReference type="NCBI Taxonomy" id="210409"/>
    <lineage>
        <taxon>Eukaryota</taxon>
        <taxon>Metazoa</taxon>
        <taxon>Ecdysozoa</taxon>
        <taxon>Arthropoda</taxon>
        <taxon>Crustacea</taxon>
        <taxon>Multicrustacea</taxon>
        <taxon>Malacostraca</taxon>
        <taxon>Eumalacostraca</taxon>
        <taxon>Eucarida</taxon>
        <taxon>Decapoda</taxon>
        <taxon>Pleocyemata</taxon>
        <taxon>Brachyura</taxon>
        <taxon>Eubrachyura</taxon>
        <taxon>Portunoidea</taxon>
        <taxon>Portunidae</taxon>
        <taxon>Portuninae</taxon>
        <taxon>Portunus</taxon>
    </lineage>
</organism>
<name>A0A5B7CWD7_PORTR</name>
<accession>A0A5B7CWD7</accession>
<keyword evidence="1" id="KW-1133">Transmembrane helix</keyword>
<evidence type="ECO:0000256" key="1">
    <source>
        <dbReference type="SAM" id="Phobius"/>
    </source>
</evidence>
<evidence type="ECO:0000313" key="2">
    <source>
        <dbReference type="EMBL" id="MPC12626.1"/>
    </source>
</evidence>
<protein>
    <submittedName>
        <fullName evidence="2">Uncharacterized protein</fullName>
    </submittedName>
</protein>
<feature type="transmembrane region" description="Helical" evidence="1">
    <location>
        <begin position="23"/>
        <end position="43"/>
    </location>
</feature>
<evidence type="ECO:0000313" key="3">
    <source>
        <dbReference type="Proteomes" id="UP000324222"/>
    </source>
</evidence>
<keyword evidence="1" id="KW-0472">Membrane</keyword>
<gene>
    <name evidence="2" type="ORF">E2C01_005330</name>
</gene>
<dbReference type="AlphaFoldDB" id="A0A5B7CWD7"/>